<sequence>MCWWRRWGQLFLPIFLSLFLIQLLTNFSGNGFSHVFSQRTKQTRNSEIEEACAQKRNCQLCTEDKKCIWCSEERICKKYCFPYHGCSISSMYWANCRDIKSIFMDDEKELLFTVGIPMPEKIDLPEGQGRSFFNVFYNCDQKRYLM</sequence>
<evidence type="ECO:0000313" key="2">
    <source>
        <dbReference type="RefSeq" id="XP_021098274.1"/>
    </source>
</evidence>
<proteinExistence type="predicted"/>
<organism evidence="1 2">
    <name type="scientific">Heterocephalus glaber</name>
    <name type="common">Naked mole rat</name>
    <dbReference type="NCBI Taxonomy" id="10181"/>
    <lineage>
        <taxon>Eukaryota</taxon>
        <taxon>Metazoa</taxon>
        <taxon>Chordata</taxon>
        <taxon>Craniata</taxon>
        <taxon>Vertebrata</taxon>
        <taxon>Euteleostomi</taxon>
        <taxon>Mammalia</taxon>
        <taxon>Eutheria</taxon>
        <taxon>Euarchontoglires</taxon>
        <taxon>Glires</taxon>
        <taxon>Rodentia</taxon>
        <taxon>Hystricomorpha</taxon>
        <taxon>Bathyergidae</taxon>
        <taxon>Heterocephalus</taxon>
    </lineage>
</organism>
<evidence type="ECO:0000313" key="1">
    <source>
        <dbReference type="Proteomes" id="UP000694906"/>
    </source>
</evidence>
<name>A0AAX6RPA9_HETGA</name>
<gene>
    <name evidence="2" type="primary">LOC101698571</name>
</gene>
<protein>
    <submittedName>
        <fullName evidence="2">Uncharacterized protein LOC101698571 isoform X2</fullName>
    </submittedName>
</protein>
<dbReference type="AlphaFoldDB" id="A0AAX6RPA9"/>
<dbReference type="Proteomes" id="UP000694906">
    <property type="component" value="Unplaced"/>
</dbReference>
<reference evidence="2" key="1">
    <citation type="submission" date="2025-08" db="UniProtKB">
        <authorList>
            <consortium name="RefSeq"/>
        </authorList>
    </citation>
    <scope>IDENTIFICATION</scope>
</reference>
<accession>A0AAX6RPA9</accession>
<keyword evidence="1" id="KW-1185">Reference proteome</keyword>
<dbReference type="GeneID" id="101698571"/>
<dbReference type="CTD" id="102723899"/>
<dbReference type="RefSeq" id="XP_021098274.1">
    <property type="nucleotide sequence ID" value="XM_021242615.1"/>
</dbReference>